<dbReference type="InterPro" id="IPR019051">
    <property type="entry name" value="Trp_biosyn_TM_oprn/chp"/>
</dbReference>
<name>A0A150HBL7_9MICO</name>
<sequence>MTARARSYAVLSIIAGGALAIISSTQTWLDVALDAGATASLTVAGAKGFTLLAPLSLAALALGLALTVVGRVLRYAFGAVAVIIGGTLLIGAGRIAIEHPVDAVSAAVTTATGLSGTDAIDGLVASITSTPWPWLTVVAGALVAVGGVLTLAASHRWRGSGRRYRTDNPSPSAAGSATGAAASRPHDAIDSWDDLSHGDDPTAR</sequence>
<keyword evidence="4" id="KW-1185">Reference proteome</keyword>
<accession>A0A150HBL7</accession>
<organism evidence="3 4">
    <name type="scientific">Microbacterium laevaniformans</name>
    <dbReference type="NCBI Taxonomy" id="36807"/>
    <lineage>
        <taxon>Bacteria</taxon>
        <taxon>Bacillati</taxon>
        <taxon>Actinomycetota</taxon>
        <taxon>Actinomycetes</taxon>
        <taxon>Micrococcales</taxon>
        <taxon>Microbacteriaceae</taxon>
        <taxon>Microbacterium</taxon>
    </lineage>
</organism>
<evidence type="ECO:0000256" key="1">
    <source>
        <dbReference type="SAM" id="MobiDB-lite"/>
    </source>
</evidence>
<evidence type="ECO:0000313" key="4">
    <source>
        <dbReference type="Proteomes" id="UP000075357"/>
    </source>
</evidence>
<dbReference type="STRING" id="36807.Mlaev_02259"/>
<feature type="transmembrane region" description="Helical" evidence="2">
    <location>
        <begin position="132"/>
        <end position="153"/>
    </location>
</feature>
<proteinExistence type="predicted"/>
<protein>
    <submittedName>
        <fullName evidence="3">Tryptophan-associated transmembrane protein (Trp_oprn_chp)</fullName>
    </submittedName>
</protein>
<dbReference type="PATRIC" id="fig|36807.3.peg.2294"/>
<keyword evidence="2" id="KW-1133">Transmembrane helix</keyword>
<comment type="caution">
    <text evidence="3">The sequence shown here is derived from an EMBL/GenBank/DDBJ whole genome shotgun (WGS) entry which is preliminary data.</text>
</comment>
<evidence type="ECO:0000313" key="3">
    <source>
        <dbReference type="EMBL" id="KXZ59527.1"/>
    </source>
</evidence>
<feature type="transmembrane region" description="Helical" evidence="2">
    <location>
        <begin position="49"/>
        <end position="69"/>
    </location>
</feature>
<feature type="transmembrane region" description="Helical" evidence="2">
    <location>
        <begin position="7"/>
        <end position="29"/>
    </location>
</feature>
<dbReference type="RefSeq" id="WP_061683447.1">
    <property type="nucleotide sequence ID" value="NZ_LRAD01000045.1"/>
</dbReference>
<evidence type="ECO:0000256" key="2">
    <source>
        <dbReference type="SAM" id="Phobius"/>
    </source>
</evidence>
<keyword evidence="2 3" id="KW-0812">Transmembrane</keyword>
<feature type="transmembrane region" description="Helical" evidence="2">
    <location>
        <begin position="76"/>
        <end position="97"/>
    </location>
</feature>
<dbReference type="EMBL" id="LRAD01000045">
    <property type="protein sequence ID" value="KXZ59527.1"/>
    <property type="molecule type" value="Genomic_DNA"/>
</dbReference>
<dbReference type="Pfam" id="PF09534">
    <property type="entry name" value="Trp_oprn_chp"/>
    <property type="match status" value="1"/>
</dbReference>
<reference evidence="3 4" key="1">
    <citation type="submission" date="2016-01" db="EMBL/GenBank/DDBJ databases">
        <title>Draft genome sequences of Microbacterium laevaniformans LCDC 91-0039 and the type strain of Microbacterium hominis LCDC 84-209.</title>
        <authorList>
            <person name="Bernier A.-M."/>
            <person name="Bernard K."/>
        </authorList>
    </citation>
    <scope>NUCLEOTIDE SEQUENCE [LARGE SCALE GENOMIC DNA]</scope>
    <source>
        <strain evidence="3 4">LCDC 91-0039</strain>
    </source>
</reference>
<feature type="compositionally biased region" description="Basic and acidic residues" evidence="1">
    <location>
        <begin position="184"/>
        <end position="204"/>
    </location>
</feature>
<keyword evidence="2" id="KW-0472">Membrane</keyword>
<dbReference type="AlphaFoldDB" id="A0A150HBL7"/>
<feature type="region of interest" description="Disordered" evidence="1">
    <location>
        <begin position="160"/>
        <end position="204"/>
    </location>
</feature>
<dbReference type="Proteomes" id="UP000075357">
    <property type="component" value="Unassembled WGS sequence"/>
</dbReference>
<feature type="compositionally biased region" description="Low complexity" evidence="1">
    <location>
        <begin position="169"/>
        <end position="183"/>
    </location>
</feature>
<gene>
    <name evidence="3" type="ORF">Mlaev_02259</name>
</gene>